<accession>A5DXZ6</accession>
<evidence type="ECO:0000256" key="4">
    <source>
        <dbReference type="ARBA" id="ARBA00022753"/>
    </source>
</evidence>
<dbReference type="HOGENOM" id="CLU_003661_0_0_1"/>
<feature type="region of interest" description="Disordered" evidence="6">
    <location>
        <begin position="761"/>
        <end position="967"/>
    </location>
</feature>
<dbReference type="Pfam" id="PF03097">
    <property type="entry name" value="BRO1"/>
    <property type="match status" value="1"/>
</dbReference>
<feature type="compositionally biased region" description="Polar residues" evidence="6">
    <location>
        <begin position="844"/>
        <end position="857"/>
    </location>
</feature>
<dbReference type="Gene3D" id="1.25.40.280">
    <property type="entry name" value="alix/aip1 like domains"/>
    <property type="match status" value="1"/>
</dbReference>
<keyword evidence="9" id="KW-1185">Reference proteome</keyword>
<evidence type="ECO:0000313" key="9">
    <source>
        <dbReference type="Proteomes" id="UP000001996"/>
    </source>
</evidence>
<feature type="compositionally biased region" description="Low complexity" evidence="6">
    <location>
        <begin position="863"/>
        <end position="882"/>
    </location>
</feature>
<dbReference type="InterPro" id="IPR025304">
    <property type="entry name" value="ALIX_V_dom"/>
</dbReference>
<evidence type="ECO:0000256" key="6">
    <source>
        <dbReference type="SAM" id="MobiDB-lite"/>
    </source>
</evidence>
<dbReference type="InterPro" id="IPR004328">
    <property type="entry name" value="BRO1_dom"/>
</dbReference>
<feature type="compositionally biased region" description="Low complexity" evidence="6">
    <location>
        <begin position="818"/>
        <end position="827"/>
    </location>
</feature>
<sequence length="967" mass="110966">MKTHLLVVPSKKTEEVNWTKPLNNYLLSIYGNTSAYQTDLNLFDKLRQDIRGVNADNTGLKLYYRYYSQLEILDLKVQFALLNKSKKSEFVWHDAFDPEITHQQNALPFEKANVLFNIGSLLTRFAQSQYIESQSSKEASSVKELILMLQQAAGVYAFINENFLHAPSDDLSQSTIKFLSKLSLAQAQEIFTLNVIRNDLDQLKNSLISKLCKSTSILYEECFAMIGKEKKEQYKIVGDYDYDYDDYDDDDDDDNNIKNIGAGLDGSEGPEDIPKYVTAQLELVWIAVIRFKAQYYKSLAYYFHGLLLESTRKYGDSIAYLTQSKEILDEIKPHHLKAYDLVDNLKYQKDNVSIKLADLNKDNDLIYHDPIRKNVNIDQLSPMQVAKVVPINQIPLLKEANGLDFGNFLSNVVPTNIHELSSFYSEEKSQLLRNEIDYYEVSNEEAASLLEVLNLPKGLYQIKEALSNENEGYGGGRYEGDDGDDNDVDEIPETVLNQVLEISRSYNEDQRLEAENNSLRKQVFDIVSKLNSYDNQDEAINLKKALYEASKADEKLSSLVDKNLYQRLQFGPRSQQFRSLFKVNSGEPEVSLMDMDDSQDKQVKIVEQFLKDLNLIKQNKKEVIERLRKEVHSDDISDILVFNSRLKSDSEIKLVIFPAELKKFKPFTDKLDNLINKEKLVQSDLKKEWDTLVMDPQIKRLQKSSKAKVLLRQEVIKKINSFYQGWTQYHSGLKKGNTWYKNLLHHCQDLENESQADFMSKSTAQLSLREDRSGSNAKQYSDPFFSNSQQQQQQQQPPPLLPQQQQQQQQPSLHHNHYNNNNNNNNNSCNSAPYSGYNHFGEQPQLTGSSQPLNPSSARPALSSIGTSGSSSSYIQSQYSRPPQLPPQLPPKRSSNAPNFDLPRPPLSQYGSETLLHQTKQYPHQSEQLQSLQNQSHNQSQKREAKSGLIYDQPSTYDPSMYDFFSK</sequence>
<feature type="compositionally biased region" description="Polar residues" evidence="6">
    <location>
        <begin position="774"/>
        <end position="788"/>
    </location>
</feature>
<dbReference type="PANTHER" id="PTHR23030">
    <property type="entry name" value="PCD6 INTERACTING PROTEIN-RELATED"/>
    <property type="match status" value="1"/>
</dbReference>
<proteinExistence type="predicted"/>
<dbReference type="GO" id="GO:0005768">
    <property type="term" value="C:endosome"/>
    <property type="evidence" value="ECO:0007669"/>
    <property type="project" value="UniProtKB-SubCell"/>
</dbReference>
<dbReference type="FunCoup" id="A5DXZ6">
    <property type="interactions" value="82"/>
</dbReference>
<dbReference type="CDD" id="cd09237">
    <property type="entry name" value="V_ScBro1_like"/>
    <property type="match status" value="1"/>
</dbReference>
<dbReference type="AlphaFoldDB" id="A5DXZ6"/>
<feature type="compositionally biased region" description="Low complexity" evidence="6">
    <location>
        <begin position="802"/>
        <end position="811"/>
    </location>
</feature>
<reference evidence="8 9" key="1">
    <citation type="journal article" date="2009" name="Nature">
        <title>Evolution of pathogenicity and sexual reproduction in eight Candida genomes.</title>
        <authorList>
            <person name="Butler G."/>
            <person name="Rasmussen M.D."/>
            <person name="Lin M.F."/>
            <person name="Santos M.A."/>
            <person name="Sakthikumar S."/>
            <person name="Munro C.A."/>
            <person name="Rheinbay E."/>
            <person name="Grabherr M."/>
            <person name="Forche A."/>
            <person name="Reedy J.L."/>
            <person name="Agrafioti I."/>
            <person name="Arnaud M.B."/>
            <person name="Bates S."/>
            <person name="Brown A.J."/>
            <person name="Brunke S."/>
            <person name="Costanzo M.C."/>
            <person name="Fitzpatrick D.A."/>
            <person name="de Groot P.W."/>
            <person name="Harris D."/>
            <person name="Hoyer L.L."/>
            <person name="Hube B."/>
            <person name="Klis F.M."/>
            <person name="Kodira C."/>
            <person name="Lennard N."/>
            <person name="Logue M.E."/>
            <person name="Martin R."/>
            <person name="Neiman A.M."/>
            <person name="Nikolaou E."/>
            <person name="Quail M.A."/>
            <person name="Quinn J."/>
            <person name="Santos M.C."/>
            <person name="Schmitzberger F.F."/>
            <person name="Sherlock G."/>
            <person name="Shah P."/>
            <person name="Silverstein K.A."/>
            <person name="Skrzypek M.S."/>
            <person name="Soll D."/>
            <person name="Staggs R."/>
            <person name="Stansfield I."/>
            <person name="Stumpf M.P."/>
            <person name="Sudbery P.E."/>
            <person name="Srikantha T."/>
            <person name="Zeng Q."/>
            <person name="Berman J."/>
            <person name="Berriman M."/>
            <person name="Heitman J."/>
            <person name="Gow N.A."/>
            <person name="Lorenz M.C."/>
            <person name="Birren B.W."/>
            <person name="Kellis M."/>
            <person name="Cuomo C.A."/>
        </authorList>
    </citation>
    <scope>NUCLEOTIDE SEQUENCE [LARGE SCALE GENOMIC DNA]</scope>
    <source>
        <strain evidence="9">ATCC 11503 / BCRC 21390 / CBS 2605 / JCM 1781 / NBRC 1676 / NRRL YB-4239</strain>
    </source>
</reference>
<name>A5DXZ6_LODEL</name>
<dbReference type="eggNOG" id="KOG2220">
    <property type="taxonomic scope" value="Eukaryota"/>
</dbReference>
<dbReference type="OrthoDB" id="2141925at2759"/>
<dbReference type="Gene3D" id="1.20.120.560">
    <property type="entry name" value="alix/aip1 in complex with the ypdl late domain"/>
    <property type="match status" value="1"/>
</dbReference>
<evidence type="ECO:0000259" key="7">
    <source>
        <dbReference type="PROSITE" id="PS51180"/>
    </source>
</evidence>
<gene>
    <name evidence="8" type="ORF">LELG_02233</name>
</gene>
<dbReference type="InParanoid" id="A5DXZ6"/>
<dbReference type="Proteomes" id="UP000001996">
    <property type="component" value="Unassembled WGS sequence"/>
</dbReference>
<evidence type="ECO:0000256" key="2">
    <source>
        <dbReference type="ARBA" id="ARBA00004496"/>
    </source>
</evidence>
<dbReference type="VEuPathDB" id="FungiDB:LELG_02233"/>
<keyword evidence="4" id="KW-0967">Endosome</keyword>
<dbReference type="CDD" id="cd09242">
    <property type="entry name" value="BRO1_ScBro1_like"/>
    <property type="match status" value="1"/>
</dbReference>
<evidence type="ECO:0000256" key="5">
    <source>
        <dbReference type="ARBA" id="ARBA00041284"/>
    </source>
</evidence>
<dbReference type="KEGG" id="lel:PVL30_002256"/>
<dbReference type="EMBL" id="CH981525">
    <property type="protein sequence ID" value="EDK44054.1"/>
    <property type="molecule type" value="Genomic_DNA"/>
</dbReference>
<keyword evidence="3" id="KW-0963">Cytoplasm</keyword>
<feature type="compositionally biased region" description="Low complexity" evidence="6">
    <location>
        <begin position="924"/>
        <end position="939"/>
    </location>
</feature>
<organism evidence="8 9">
    <name type="scientific">Lodderomyces elongisporus (strain ATCC 11503 / CBS 2605 / JCM 1781 / NBRC 1676 / NRRL YB-4239)</name>
    <name type="common">Yeast</name>
    <name type="synonym">Saccharomyces elongisporus</name>
    <dbReference type="NCBI Taxonomy" id="379508"/>
    <lineage>
        <taxon>Eukaryota</taxon>
        <taxon>Fungi</taxon>
        <taxon>Dikarya</taxon>
        <taxon>Ascomycota</taxon>
        <taxon>Saccharomycotina</taxon>
        <taxon>Pichiomycetes</taxon>
        <taxon>Debaryomycetaceae</taxon>
        <taxon>Candida/Lodderomyces clade</taxon>
        <taxon>Lodderomyces</taxon>
    </lineage>
</organism>
<comment type="subcellular location">
    <subcellularLocation>
        <location evidence="2">Cytoplasm</location>
    </subcellularLocation>
    <subcellularLocation>
        <location evidence="1">Endosome</location>
    </subcellularLocation>
</comment>
<evidence type="ECO:0000256" key="1">
    <source>
        <dbReference type="ARBA" id="ARBA00004177"/>
    </source>
</evidence>
<dbReference type="PANTHER" id="PTHR23030:SF30">
    <property type="entry name" value="TYROSINE-PROTEIN PHOSPHATASE NON-RECEPTOR TYPE 23"/>
    <property type="match status" value="1"/>
</dbReference>
<dbReference type="GO" id="GO:0043328">
    <property type="term" value="P:protein transport to vacuole involved in ubiquitin-dependent protein catabolic process via the multivesicular body sorting pathway"/>
    <property type="evidence" value="ECO:0007669"/>
    <property type="project" value="TreeGrafter"/>
</dbReference>
<dbReference type="Pfam" id="PF13949">
    <property type="entry name" value="ALIX_LYPXL_bnd"/>
    <property type="match status" value="1"/>
</dbReference>
<dbReference type="InterPro" id="IPR038499">
    <property type="entry name" value="BRO1_sf"/>
</dbReference>
<evidence type="ECO:0000313" key="8">
    <source>
        <dbReference type="EMBL" id="EDK44054.1"/>
    </source>
</evidence>
<dbReference type="Gene3D" id="1.20.140.50">
    <property type="entry name" value="alix/aip1 like domains"/>
    <property type="match status" value="1"/>
</dbReference>
<protein>
    <recommendedName>
        <fullName evidence="5">BRO domain-containing protein 1</fullName>
    </recommendedName>
</protein>
<dbReference type="GeneID" id="5233696"/>
<evidence type="ECO:0000256" key="3">
    <source>
        <dbReference type="ARBA" id="ARBA00022490"/>
    </source>
</evidence>
<feature type="compositionally biased region" description="Polar residues" evidence="6">
    <location>
        <begin position="909"/>
        <end position="923"/>
    </location>
</feature>
<dbReference type="SMART" id="SM01041">
    <property type="entry name" value="BRO1"/>
    <property type="match status" value="1"/>
</dbReference>
<dbReference type="PROSITE" id="PS51180">
    <property type="entry name" value="BRO1"/>
    <property type="match status" value="1"/>
</dbReference>
<feature type="domain" description="BRO1" evidence="7">
    <location>
        <begin position="4"/>
        <end position="446"/>
    </location>
</feature>
<dbReference type="OMA" id="YLKRSYG"/>
<dbReference type="STRING" id="379508.A5DXZ6"/>